<feature type="compositionally biased region" description="Polar residues" evidence="1">
    <location>
        <begin position="217"/>
        <end position="237"/>
    </location>
</feature>
<dbReference type="InterPro" id="IPR011992">
    <property type="entry name" value="EF-hand-dom_pair"/>
</dbReference>
<proteinExistence type="predicted"/>
<dbReference type="AlphaFoldDB" id="A0A0L0D155"/>
<evidence type="ECO:0000256" key="1">
    <source>
        <dbReference type="SAM" id="MobiDB-lite"/>
    </source>
</evidence>
<evidence type="ECO:0000313" key="3">
    <source>
        <dbReference type="Proteomes" id="UP000054408"/>
    </source>
</evidence>
<accession>A0A0L0D155</accession>
<dbReference type="Proteomes" id="UP000054408">
    <property type="component" value="Unassembled WGS sequence"/>
</dbReference>
<name>A0A0L0D155_THETB</name>
<keyword evidence="3" id="KW-1185">Reference proteome</keyword>
<sequence>MEKALLTPDDIEHVHRAFAEADPRQTGLIDVWAFKDLVETMPWELSDYDMYELLASVEKDGRGRIAFPAVLKAVDDHVRARVEESADFDAAWAALGGSFVDVEGTRHAPASLDSPAAFEAFLPADDQAVTEAAAQVGMPTPSAAAVAGSGDKISVDGLLRACKRYDLALNVSDLIQFSTAPELSFDEFRSFVLTGSLTGNRAGVGASSKRPKRLRRGNSSGFSRLSSRNLLTASNAGDATGAARGAEEDSDADGLSSLRVVVPS</sequence>
<protein>
    <recommendedName>
        <fullName evidence="4">EF-hand domain-containing protein</fullName>
    </recommendedName>
</protein>
<organism evidence="2 3">
    <name type="scientific">Thecamonas trahens ATCC 50062</name>
    <dbReference type="NCBI Taxonomy" id="461836"/>
    <lineage>
        <taxon>Eukaryota</taxon>
        <taxon>Apusozoa</taxon>
        <taxon>Apusomonadida</taxon>
        <taxon>Apusomonadidae</taxon>
        <taxon>Thecamonas</taxon>
    </lineage>
</organism>
<evidence type="ECO:0000313" key="2">
    <source>
        <dbReference type="EMBL" id="KNC45982.1"/>
    </source>
</evidence>
<feature type="region of interest" description="Disordered" evidence="1">
    <location>
        <begin position="201"/>
        <end position="256"/>
    </location>
</feature>
<evidence type="ECO:0008006" key="4">
    <source>
        <dbReference type="Google" id="ProtNLM"/>
    </source>
</evidence>
<reference evidence="2 3" key="1">
    <citation type="submission" date="2010-05" db="EMBL/GenBank/DDBJ databases">
        <title>The Genome Sequence of Thecamonas trahens ATCC 50062.</title>
        <authorList>
            <consortium name="The Broad Institute Genome Sequencing Platform"/>
            <person name="Russ C."/>
            <person name="Cuomo C."/>
            <person name="Shea T."/>
            <person name="Young S.K."/>
            <person name="Zeng Q."/>
            <person name="Koehrsen M."/>
            <person name="Haas B."/>
            <person name="Borodovsky M."/>
            <person name="Guigo R."/>
            <person name="Alvarado L."/>
            <person name="Berlin A."/>
            <person name="Bochicchio J."/>
            <person name="Borenstein D."/>
            <person name="Chapman S."/>
            <person name="Chen Z."/>
            <person name="Freedman E."/>
            <person name="Gellesch M."/>
            <person name="Goldberg J."/>
            <person name="Griggs A."/>
            <person name="Gujja S."/>
            <person name="Heilman E."/>
            <person name="Heiman D."/>
            <person name="Hepburn T."/>
            <person name="Howarth C."/>
            <person name="Jen D."/>
            <person name="Larson L."/>
            <person name="Mehta T."/>
            <person name="Park D."/>
            <person name="Pearson M."/>
            <person name="Roberts A."/>
            <person name="Saif S."/>
            <person name="Shenoy N."/>
            <person name="Sisk P."/>
            <person name="Stolte C."/>
            <person name="Sykes S."/>
            <person name="Thomson T."/>
            <person name="Walk T."/>
            <person name="White J."/>
            <person name="Yandava C."/>
            <person name="Burger G."/>
            <person name="Gray M.W."/>
            <person name="Holland P.W.H."/>
            <person name="King N."/>
            <person name="Lang F.B.F."/>
            <person name="Roger A.J."/>
            <person name="Ruiz-Trillo I."/>
            <person name="Lander E."/>
            <person name="Nusbaum C."/>
        </authorList>
    </citation>
    <scope>NUCLEOTIDE SEQUENCE [LARGE SCALE GENOMIC DNA]</scope>
    <source>
        <strain evidence="2 3">ATCC 50062</strain>
    </source>
</reference>
<dbReference type="EMBL" id="GL349433">
    <property type="protein sequence ID" value="KNC45982.1"/>
    <property type="molecule type" value="Genomic_DNA"/>
</dbReference>
<dbReference type="Gene3D" id="1.10.238.10">
    <property type="entry name" value="EF-hand"/>
    <property type="match status" value="1"/>
</dbReference>
<dbReference type="SUPFAM" id="SSF47473">
    <property type="entry name" value="EF-hand"/>
    <property type="match status" value="1"/>
</dbReference>
<gene>
    <name evidence="2" type="ORF">AMSG_00099</name>
</gene>
<dbReference type="RefSeq" id="XP_013762963.1">
    <property type="nucleotide sequence ID" value="XM_013907509.1"/>
</dbReference>
<dbReference type="GeneID" id="25559921"/>